<sequence length="511" mass="58676">MAMDYQCLFDRDVSWWDQSGRKRSHALHDGRNHPKDCHYSEIPNEAAFYAGYTTRAPPRLIKLMRFSHIKSQIETQDDILPSEDVVRGLEAPELSGIPGLRFLISPPRVHPTDAQGRLRQFNPEAPLPFDSKTFDYVVTVLRFHKACLNSLPRMMPEFGQVSKITGPDGITSDNSAAFYVETYSYRNRWHKLSVSYVPKTMTTSIFLHNMSVDDTRSLISRLLRPAIQPLTIHPMLIPVLAFEVTWEFCQKELNRLFEHCIATYQALGLNNSRAFSHFRANEADDQAAAERSFGDGQDLCALEERVEFSIMMAKKLLSYFEDLEQKTPDGPLKSPFVEAGSIIQTRLEYLLDTLEFQLPRLRRAKGHTILNRTGLENRTAAQSNKIQYQIALESRADSSAMKAIAVLTMLFLPGTFVSTFFAMPLFDWQAERQSEVVNSRFWIYWAVTVPGTLAVLVLWRLWWTFEEWRVRKEDGSGVWRDIVGWVRNRGHAETGEDSREKEHGKEGVGKM</sequence>
<name>A0A0C3H1J7_OIDMZ</name>
<dbReference type="HOGENOM" id="CLU_533269_0_0_1"/>
<keyword evidence="1" id="KW-0472">Membrane</keyword>
<accession>A0A0C3H1J7</accession>
<reference evidence="3" key="2">
    <citation type="submission" date="2015-01" db="EMBL/GenBank/DDBJ databases">
        <title>Evolutionary Origins and Diversification of the Mycorrhizal Mutualists.</title>
        <authorList>
            <consortium name="DOE Joint Genome Institute"/>
            <consortium name="Mycorrhizal Genomics Consortium"/>
            <person name="Kohler A."/>
            <person name="Kuo A."/>
            <person name="Nagy L.G."/>
            <person name="Floudas D."/>
            <person name="Copeland A."/>
            <person name="Barry K.W."/>
            <person name="Cichocki N."/>
            <person name="Veneault-Fourrey C."/>
            <person name="LaButti K."/>
            <person name="Lindquist E.A."/>
            <person name="Lipzen A."/>
            <person name="Lundell T."/>
            <person name="Morin E."/>
            <person name="Murat C."/>
            <person name="Riley R."/>
            <person name="Ohm R."/>
            <person name="Sun H."/>
            <person name="Tunlid A."/>
            <person name="Henrissat B."/>
            <person name="Grigoriev I.V."/>
            <person name="Hibbett D.S."/>
            <person name="Martin F."/>
        </authorList>
    </citation>
    <scope>NUCLEOTIDE SEQUENCE [LARGE SCALE GENOMIC DNA]</scope>
    <source>
        <strain evidence="3">Zn</strain>
    </source>
</reference>
<feature type="transmembrane region" description="Helical" evidence="1">
    <location>
        <begin position="442"/>
        <end position="462"/>
    </location>
</feature>
<protein>
    <submittedName>
        <fullName evidence="2">Uncharacterized protein</fullName>
    </submittedName>
</protein>
<keyword evidence="3" id="KW-1185">Reference proteome</keyword>
<proteinExistence type="predicted"/>
<feature type="transmembrane region" description="Helical" evidence="1">
    <location>
        <begin position="403"/>
        <end position="422"/>
    </location>
</feature>
<reference evidence="2 3" key="1">
    <citation type="submission" date="2014-04" db="EMBL/GenBank/DDBJ databases">
        <authorList>
            <consortium name="DOE Joint Genome Institute"/>
            <person name="Kuo A."/>
            <person name="Martino E."/>
            <person name="Perotto S."/>
            <person name="Kohler A."/>
            <person name="Nagy L.G."/>
            <person name="Floudas D."/>
            <person name="Copeland A."/>
            <person name="Barry K.W."/>
            <person name="Cichocki N."/>
            <person name="Veneault-Fourrey C."/>
            <person name="LaButti K."/>
            <person name="Lindquist E.A."/>
            <person name="Lipzen A."/>
            <person name="Lundell T."/>
            <person name="Morin E."/>
            <person name="Murat C."/>
            <person name="Sun H."/>
            <person name="Tunlid A."/>
            <person name="Henrissat B."/>
            <person name="Grigoriev I.V."/>
            <person name="Hibbett D.S."/>
            <person name="Martin F."/>
            <person name="Nordberg H.P."/>
            <person name="Cantor M.N."/>
            <person name="Hua S.X."/>
        </authorList>
    </citation>
    <scope>NUCLEOTIDE SEQUENCE [LARGE SCALE GENOMIC DNA]</scope>
    <source>
        <strain evidence="2 3">Zn</strain>
    </source>
</reference>
<keyword evidence="1" id="KW-0812">Transmembrane</keyword>
<organism evidence="2 3">
    <name type="scientific">Oidiodendron maius (strain Zn)</name>
    <dbReference type="NCBI Taxonomy" id="913774"/>
    <lineage>
        <taxon>Eukaryota</taxon>
        <taxon>Fungi</taxon>
        <taxon>Dikarya</taxon>
        <taxon>Ascomycota</taxon>
        <taxon>Pezizomycotina</taxon>
        <taxon>Leotiomycetes</taxon>
        <taxon>Leotiomycetes incertae sedis</taxon>
        <taxon>Myxotrichaceae</taxon>
        <taxon>Oidiodendron</taxon>
    </lineage>
</organism>
<evidence type="ECO:0000313" key="3">
    <source>
        <dbReference type="Proteomes" id="UP000054321"/>
    </source>
</evidence>
<keyword evidence="1" id="KW-1133">Transmembrane helix</keyword>
<dbReference type="InParanoid" id="A0A0C3H1J7"/>
<evidence type="ECO:0000313" key="2">
    <source>
        <dbReference type="EMBL" id="KIM96386.1"/>
    </source>
</evidence>
<dbReference type="Gene3D" id="1.20.58.340">
    <property type="entry name" value="Magnesium transport protein CorA, transmembrane region"/>
    <property type="match status" value="1"/>
</dbReference>
<evidence type="ECO:0000256" key="1">
    <source>
        <dbReference type="SAM" id="Phobius"/>
    </source>
</evidence>
<dbReference type="Proteomes" id="UP000054321">
    <property type="component" value="Unassembled WGS sequence"/>
</dbReference>
<dbReference type="EMBL" id="KN832884">
    <property type="protein sequence ID" value="KIM96386.1"/>
    <property type="molecule type" value="Genomic_DNA"/>
</dbReference>
<dbReference type="OrthoDB" id="2830640at2759"/>
<gene>
    <name evidence="2" type="ORF">OIDMADRAFT_148260</name>
</gene>
<dbReference type="AlphaFoldDB" id="A0A0C3H1J7"/>